<dbReference type="Proteomes" id="UP000192578">
    <property type="component" value="Unassembled WGS sequence"/>
</dbReference>
<feature type="region of interest" description="Disordered" evidence="1">
    <location>
        <begin position="26"/>
        <end position="47"/>
    </location>
</feature>
<proteinExistence type="predicted"/>
<evidence type="ECO:0000313" key="3">
    <source>
        <dbReference type="Proteomes" id="UP000192578"/>
    </source>
</evidence>
<reference evidence="3" key="1">
    <citation type="submission" date="2017-01" db="EMBL/GenBank/DDBJ databases">
        <title>Comparative genomics of anhydrobiosis in the tardigrade Hypsibius dujardini.</title>
        <authorList>
            <person name="Yoshida Y."/>
            <person name="Koutsovoulos G."/>
            <person name="Laetsch D."/>
            <person name="Stevens L."/>
            <person name="Kumar S."/>
            <person name="Horikawa D."/>
            <person name="Ishino K."/>
            <person name="Komine S."/>
            <person name="Tomita M."/>
            <person name="Blaxter M."/>
            <person name="Arakawa K."/>
        </authorList>
    </citation>
    <scope>NUCLEOTIDE SEQUENCE [LARGE SCALE GENOMIC DNA]</scope>
    <source>
        <strain evidence="3">Z151</strain>
    </source>
</reference>
<organism evidence="2 3">
    <name type="scientific">Hypsibius exemplaris</name>
    <name type="common">Freshwater tardigrade</name>
    <dbReference type="NCBI Taxonomy" id="2072580"/>
    <lineage>
        <taxon>Eukaryota</taxon>
        <taxon>Metazoa</taxon>
        <taxon>Ecdysozoa</taxon>
        <taxon>Tardigrada</taxon>
        <taxon>Eutardigrada</taxon>
        <taxon>Parachela</taxon>
        <taxon>Hypsibioidea</taxon>
        <taxon>Hypsibiidae</taxon>
        <taxon>Hypsibius</taxon>
    </lineage>
</organism>
<dbReference type="AlphaFoldDB" id="A0A9X6RPW7"/>
<protein>
    <submittedName>
        <fullName evidence="2">Uncharacterized protein</fullName>
    </submittedName>
</protein>
<comment type="caution">
    <text evidence="2">The sequence shown here is derived from an EMBL/GenBank/DDBJ whole genome shotgun (WGS) entry which is preliminary data.</text>
</comment>
<evidence type="ECO:0000256" key="1">
    <source>
        <dbReference type="SAM" id="MobiDB-lite"/>
    </source>
</evidence>
<name>A0A9X6RPW7_HYPEX</name>
<gene>
    <name evidence="2" type="ORF">BV898_19709</name>
</gene>
<accession>A0A9X6RPW7</accession>
<keyword evidence="3" id="KW-1185">Reference proteome</keyword>
<dbReference type="EMBL" id="MTYJ01000668">
    <property type="protein sequence ID" value="OWA55325.1"/>
    <property type="molecule type" value="Genomic_DNA"/>
</dbReference>
<evidence type="ECO:0000313" key="2">
    <source>
        <dbReference type="EMBL" id="OWA55325.1"/>
    </source>
</evidence>
<sequence>MDLFQAFGSSRYQGLVRSLQSLCVGPPTASSSPQRPIPPQVSRDYPASSRTINLRRDPSRSVDGGDAIVQHCSYRSVNASNVEVPRYLDDNFVWRKYSDVEQGFFSVICVIGAHTSHILRCRPSVRTVPSPVHSPSVHRRPTAVEFQLSDQRPLPTVVQPRS</sequence>